<dbReference type="Proteomes" id="UP000308199">
    <property type="component" value="Unassembled WGS sequence"/>
</dbReference>
<evidence type="ECO:0008006" key="5">
    <source>
        <dbReference type="Google" id="ProtNLM"/>
    </source>
</evidence>
<dbReference type="Pfam" id="PF02911">
    <property type="entry name" value="Formyl_trans_C"/>
    <property type="match status" value="1"/>
</dbReference>
<dbReference type="GO" id="GO:0005739">
    <property type="term" value="C:mitochondrion"/>
    <property type="evidence" value="ECO:0007669"/>
    <property type="project" value="TreeGrafter"/>
</dbReference>
<dbReference type="InterPro" id="IPR005793">
    <property type="entry name" value="Formyl_trans_C"/>
</dbReference>
<evidence type="ECO:0000313" key="4">
    <source>
        <dbReference type="Proteomes" id="UP000308199"/>
    </source>
</evidence>
<dbReference type="PANTHER" id="PTHR11138:SF5">
    <property type="entry name" value="METHIONYL-TRNA FORMYLTRANSFERASE, MITOCHONDRIAL"/>
    <property type="match status" value="1"/>
</dbReference>
<dbReference type="SUPFAM" id="SSF53328">
    <property type="entry name" value="Formyltransferase"/>
    <property type="match status" value="1"/>
</dbReference>
<dbReference type="AlphaFoldDB" id="A0A4S4LJP3"/>
<evidence type="ECO:0000259" key="2">
    <source>
        <dbReference type="Pfam" id="PF02911"/>
    </source>
</evidence>
<dbReference type="InterPro" id="IPR002376">
    <property type="entry name" value="Formyl_transf_N"/>
</dbReference>
<feature type="domain" description="Formyl transferase C-terminal" evidence="2">
    <location>
        <begin position="119"/>
        <end position="231"/>
    </location>
</feature>
<dbReference type="Pfam" id="PF00551">
    <property type="entry name" value="Formyl_trans_N"/>
    <property type="match status" value="1"/>
</dbReference>
<name>A0A4S4LJP3_9AGAM</name>
<organism evidence="3 4">
    <name type="scientific">Phellinidium pouzarii</name>
    <dbReference type="NCBI Taxonomy" id="167371"/>
    <lineage>
        <taxon>Eukaryota</taxon>
        <taxon>Fungi</taxon>
        <taxon>Dikarya</taxon>
        <taxon>Basidiomycota</taxon>
        <taxon>Agaricomycotina</taxon>
        <taxon>Agaricomycetes</taxon>
        <taxon>Hymenochaetales</taxon>
        <taxon>Hymenochaetaceae</taxon>
        <taxon>Phellinidium</taxon>
    </lineage>
</organism>
<proteinExistence type="predicted"/>
<dbReference type="OrthoDB" id="10268103at2759"/>
<dbReference type="EMBL" id="SGPK01000004">
    <property type="protein sequence ID" value="THH12057.1"/>
    <property type="molecule type" value="Genomic_DNA"/>
</dbReference>
<dbReference type="InterPro" id="IPR036477">
    <property type="entry name" value="Formyl_transf_N_sf"/>
</dbReference>
<evidence type="ECO:0000313" key="3">
    <source>
        <dbReference type="EMBL" id="THH12057.1"/>
    </source>
</evidence>
<dbReference type="InterPro" id="IPR011034">
    <property type="entry name" value="Formyl_transferase-like_C_sf"/>
</dbReference>
<dbReference type="SUPFAM" id="SSF50486">
    <property type="entry name" value="FMT C-terminal domain-like"/>
    <property type="match status" value="1"/>
</dbReference>
<reference evidence="3 4" key="1">
    <citation type="submission" date="2019-02" db="EMBL/GenBank/DDBJ databases">
        <title>Genome sequencing of the rare red list fungi Phellinidium pouzarii.</title>
        <authorList>
            <person name="Buettner E."/>
            <person name="Kellner H."/>
        </authorList>
    </citation>
    <scope>NUCLEOTIDE SEQUENCE [LARGE SCALE GENOMIC DNA]</scope>
    <source>
        <strain evidence="3 4">DSM 108285</strain>
    </source>
</reference>
<accession>A0A4S4LJP3</accession>
<gene>
    <name evidence="3" type="ORF">EW145_g219</name>
</gene>
<dbReference type="GO" id="GO:0004479">
    <property type="term" value="F:methionyl-tRNA formyltransferase activity"/>
    <property type="evidence" value="ECO:0007669"/>
    <property type="project" value="TreeGrafter"/>
</dbReference>
<sequence length="246" mass="27504">MIPDHVLQLFPVSRRLNVHPSLIPLYRGPAPIQHVIADGRDETGVSIIEMKEKKFGADKGDIWAIKNIDIPPRSHYADLRDSLADEGGKVLVYVLRNMINGTITASPQDNSKASHAPFITTETAKIDFHTWDAEKIERLSRAIGHQRPLTTTYPSSETLQLHAPKALVRSHTATNTGLAKPLQALQAPGEATYDPTTGYIAIRCANDTYVYVPKLKQQHKKLLEAKAWWPGVRKEWIPRRVLKLGS</sequence>
<comment type="caution">
    <text evidence="3">The sequence shown here is derived from an EMBL/GenBank/DDBJ whole genome shotgun (WGS) entry which is preliminary data.</text>
</comment>
<dbReference type="Gene3D" id="3.40.50.12230">
    <property type="match status" value="1"/>
</dbReference>
<dbReference type="PANTHER" id="PTHR11138">
    <property type="entry name" value="METHIONYL-TRNA FORMYLTRANSFERASE"/>
    <property type="match status" value="1"/>
</dbReference>
<protein>
    <recommendedName>
        <fullName evidence="5">Methionyl-tRNA formyltransferase</fullName>
    </recommendedName>
</protein>
<keyword evidence="4" id="KW-1185">Reference proteome</keyword>
<feature type="domain" description="Formyl transferase N-terminal" evidence="1">
    <location>
        <begin position="1"/>
        <end position="95"/>
    </location>
</feature>
<evidence type="ECO:0000259" key="1">
    <source>
        <dbReference type="Pfam" id="PF00551"/>
    </source>
</evidence>